<evidence type="ECO:0000313" key="5">
    <source>
        <dbReference type="Proteomes" id="UP001280121"/>
    </source>
</evidence>
<feature type="domain" description="hAT-like transposase RNase-H fold" evidence="3">
    <location>
        <begin position="78"/>
        <end position="131"/>
    </location>
</feature>
<organism evidence="4 5">
    <name type="scientific">Dipteronia dyeriana</name>
    <dbReference type="NCBI Taxonomy" id="168575"/>
    <lineage>
        <taxon>Eukaryota</taxon>
        <taxon>Viridiplantae</taxon>
        <taxon>Streptophyta</taxon>
        <taxon>Embryophyta</taxon>
        <taxon>Tracheophyta</taxon>
        <taxon>Spermatophyta</taxon>
        <taxon>Magnoliopsida</taxon>
        <taxon>eudicotyledons</taxon>
        <taxon>Gunneridae</taxon>
        <taxon>Pentapetalae</taxon>
        <taxon>rosids</taxon>
        <taxon>malvids</taxon>
        <taxon>Sapindales</taxon>
        <taxon>Sapindaceae</taxon>
        <taxon>Hippocastanoideae</taxon>
        <taxon>Acereae</taxon>
        <taxon>Dipteronia</taxon>
    </lineage>
</organism>
<dbReference type="InterPro" id="IPR025525">
    <property type="entry name" value="hAT-like_transposase_RNase-H"/>
</dbReference>
<dbReference type="Pfam" id="PF14372">
    <property type="entry name" value="hAT-like_RNase-H"/>
    <property type="match status" value="1"/>
</dbReference>
<name>A0AAD9WLB8_9ROSI</name>
<sequence>MVVSSRRDPQVVRDIISAAIVYHDLPFKFVEWTWIKRLTEYLCESVNLVSRNTAKADVISLFSREKQKIKTMLENTPGTKYPTSNLFFPKVFSTYMLLKQNKESSDVFLQKMATQMYNKYYKYWGEFSIILEYEAYNLHEDSIVCIQKSQLEMYLVEPKLEISSNLDVLDFWRVNVIHYPDLSLMARDILSIPVSTVTSKSAFSVGDRVVDRYRSLLKPDVVEAIVCTRDWMQMDNECDNVPVEPTNVTRFELSSASTKEKYTPNMDLVWFIAHLVKKLDRPTQIPLDLVHFIITVALTLQSLKEVFALKTFANS</sequence>
<dbReference type="PANTHER" id="PTHR46481:SF6">
    <property type="entry name" value="ZINC FINGER BED DOMAIN-CONTAINING PROTEIN RICESLEEPER 2-LIKE"/>
    <property type="match status" value="1"/>
</dbReference>
<reference evidence="4" key="1">
    <citation type="journal article" date="2023" name="Plant J.">
        <title>Genome sequences and population genomics provide insights into the demographic history, inbreeding, and mutation load of two 'living fossil' tree species of Dipteronia.</title>
        <authorList>
            <person name="Feng Y."/>
            <person name="Comes H.P."/>
            <person name="Chen J."/>
            <person name="Zhu S."/>
            <person name="Lu R."/>
            <person name="Zhang X."/>
            <person name="Li P."/>
            <person name="Qiu J."/>
            <person name="Olsen K.M."/>
            <person name="Qiu Y."/>
        </authorList>
    </citation>
    <scope>NUCLEOTIDE SEQUENCE</scope>
    <source>
        <strain evidence="4">KIB01</strain>
    </source>
</reference>
<dbReference type="Pfam" id="PF05699">
    <property type="entry name" value="Dimer_Tnp_hAT"/>
    <property type="match status" value="1"/>
</dbReference>
<dbReference type="AlphaFoldDB" id="A0AAD9WLB8"/>
<dbReference type="EMBL" id="JANJYI010000009">
    <property type="protein sequence ID" value="KAK2634143.1"/>
    <property type="molecule type" value="Genomic_DNA"/>
</dbReference>
<gene>
    <name evidence="4" type="ORF">Ddye_028935</name>
</gene>
<comment type="caution">
    <text evidence="4">The sequence shown here is derived from an EMBL/GenBank/DDBJ whole genome shotgun (WGS) entry which is preliminary data.</text>
</comment>
<dbReference type="Proteomes" id="UP001280121">
    <property type="component" value="Unassembled WGS sequence"/>
</dbReference>
<accession>A0AAD9WLB8</accession>
<dbReference type="InterPro" id="IPR008906">
    <property type="entry name" value="HATC_C_dom"/>
</dbReference>
<evidence type="ECO:0000256" key="1">
    <source>
        <dbReference type="ARBA" id="ARBA00023125"/>
    </source>
</evidence>
<dbReference type="InterPro" id="IPR012337">
    <property type="entry name" value="RNaseH-like_sf"/>
</dbReference>
<feature type="domain" description="HAT C-terminal dimerisation" evidence="2">
    <location>
        <begin position="151"/>
        <end position="232"/>
    </location>
</feature>
<dbReference type="GO" id="GO:0003677">
    <property type="term" value="F:DNA binding"/>
    <property type="evidence" value="ECO:0007669"/>
    <property type="project" value="UniProtKB-KW"/>
</dbReference>
<keyword evidence="1" id="KW-0238">DNA-binding</keyword>
<evidence type="ECO:0000259" key="2">
    <source>
        <dbReference type="Pfam" id="PF05699"/>
    </source>
</evidence>
<dbReference type="PANTHER" id="PTHR46481">
    <property type="entry name" value="ZINC FINGER BED DOMAIN-CONTAINING PROTEIN 4"/>
    <property type="match status" value="1"/>
</dbReference>
<dbReference type="GO" id="GO:0046983">
    <property type="term" value="F:protein dimerization activity"/>
    <property type="evidence" value="ECO:0007669"/>
    <property type="project" value="InterPro"/>
</dbReference>
<evidence type="ECO:0000313" key="4">
    <source>
        <dbReference type="EMBL" id="KAK2634143.1"/>
    </source>
</evidence>
<evidence type="ECO:0000259" key="3">
    <source>
        <dbReference type="Pfam" id="PF14372"/>
    </source>
</evidence>
<keyword evidence="5" id="KW-1185">Reference proteome</keyword>
<dbReference type="InterPro" id="IPR052035">
    <property type="entry name" value="ZnF_BED_domain_contain"/>
</dbReference>
<proteinExistence type="predicted"/>
<evidence type="ECO:0008006" key="6">
    <source>
        <dbReference type="Google" id="ProtNLM"/>
    </source>
</evidence>
<protein>
    <recommendedName>
        <fullName evidence="6">HAT C-terminal dimerisation domain-containing protein</fullName>
    </recommendedName>
</protein>
<dbReference type="SUPFAM" id="SSF53098">
    <property type="entry name" value="Ribonuclease H-like"/>
    <property type="match status" value="1"/>
</dbReference>